<comment type="subcellular location">
    <subcellularLocation>
        <location evidence="2">Nucleus</location>
    </subcellularLocation>
</comment>
<dbReference type="SMART" id="SM00466">
    <property type="entry name" value="SRA"/>
    <property type="match status" value="1"/>
</dbReference>
<accession>A0A6A5T1R4</accession>
<dbReference type="GO" id="GO:0061630">
    <property type="term" value="F:ubiquitin protein ligase activity"/>
    <property type="evidence" value="ECO:0007669"/>
    <property type="project" value="TreeGrafter"/>
</dbReference>
<protein>
    <recommendedName>
        <fullName evidence="4">YDG domain-containing protein</fullName>
    </recommendedName>
</protein>
<dbReference type="GO" id="GO:0016567">
    <property type="term" value="P:protein ubiquitination"/>
    <property type="evidence" value="ECO:0007669"/>
    <property type="project" value="TreeGrafter"/>
</dbReference>
<dbReference type="GO" id="GO:0005634">
    <property type="term" value="C:nucleus"/>
    <property type="evidence" value="ECO:0007669"/>
    <property type="project" value="UniProtKB-SubCell"/>
</dbReference>
<evidence type="ECO:0000259" key="4">
    <source>
        <dbReference type="PROSITE" id="PS51015"/>
    </source>
</evidence>
<name>A0A6A5T1R4_9PLEO</name>
<feature type="compositionally biased region" description="Polar residues" evidence="3">
    <location>
        <begin position="157"/>
        <end position="167"/>
    </location>
</feature>
<feature type="domain" description="YDG" evidence="4">
    <location>
        <begin position="363"/>
        <end position="496"/>
    </location>
</feature>
<dbReference type="InterPro" id="IPR015947">
    <property type="entry name" value="PUA-like_sf"/>
</dbReference>
<evidence type="ECO:0000313" key="5">
    <source>
        <dbReference type="EMBL" id="KAF1944646.1"/>
    </source>
</evidence>
<evidence type="ECO:0000313" key="6">
    <source>
        <dbReference type="Proteomes" id="UP000800038"/>
    </source>
</evidence>
<feature type="compositionally biased region" description="Low complexity" evidence="3">
    <location>
        <begin position="81"/>
        <end position="97"/>
    </location>
</feature>
<feature type="compositionally biased region" description="Basic and acidic residues" evidence="3">
    <location>
        <begin position="114"/>
        <end position="127"/>
    </location>
</feature>
<dbReference type="OrthoDB" id="2270193at2759"/>
<dbReference type="Pfam" id="PF02182">
    <property type="entry name" value="SAD_SRA"/>
    <property type="match status" value="1"/>
</dbReference>
<organism evidence="5 6">
    <name type="scientific">Clathrospora elynae</name>
    <dbReference type="NCBI Taxonomy" id="706981"/>
    <lineage>
        <taxon>Eukaryota</taxon>
        <taxon>Fungi</taxon>
        <taxon>Dikarya</taxon>
        <taxon>Ascomycota</taxon>
        <taxon>Pezizomycotina</taxon>
        <taxon>Dothideomycetes</taxon>
        <taxon>Pleosporomycetidae</taxon>
        <taxon>Pleosporales</taxon>
        <taxon>Diademaceae</taxon>
        <taxon>Clathrospora</taxon>
    </lineage>
</organism>
<sequence length="529" mass="59310">MAVPEGRTEIPRFQPPAWMVRAAQNSAKLSGVGPEALAKRMQEAKEERGKVNVSALAKKIAEIKETQNLSAFNLAERPKAGQEQGSEVSEEQGSAAQTQAAVSPTIEPKVITRIVEDKRKTQVDKQDKRRAKKEKVRTKQTKEPEEMVTPAPRKEPTSSVFAESSATGARREAAASVSAAADAAEPMDLDILPTRDLFVSEHGTDRYPVPPVLPAWYTSITGTEYRMKEINKRKPPALVSLDALKNCAARCSAAKKQSELKALYEELRDHVHKAEIALTVDKFIVKKANMLSPVNGLPRIFKEDADFPADLKADSYQLYNRWYRADFEQDILRGILTIKGKDRNGDRIDPAYRAKFPTDAKYYGQGDLVLGQWWPTQLCTVRDGAHGCPQGGIYGEREKGAYSIVLSGGTYQDQDDGDTIEYSGTEGKNFTPTENTNHLILSQKLGNPVRVIRSAQLAKKSRFRPEIGLRYDGLYQVKSYEVVDEEKAMYRFCLERCWGQEPIRYEGAARRPTVFEIREYDAMRAKKGW</sequence>
<dbReference type="InterPro" id="IPR045134">
    <property type="entry name" value="UHRF1/2-like"/>
</dbReference>
<keyword evidence="1 2" id="KW-0539">Nucleus</keyword>
<dbReference type="EMBL" id="ML976015">
    <property type="protein sequence ID" value="KAF1944646.1"/>
    <property type="molecule type" value="Genomic_DNA"/>
</dbReference>
<dbReference type="SUPFAM" id="SSF88697">
    <property type="entry name" value="PUA domain-like"/>
    <property type="match status" value="1"/>
</dbReference>
<dbReference type="Gene3D" id="2.30.280.10">
    <property type="entry name" value="SRA-YDG"/>
    <property type="match status" value="1"/>
</dbReference>
<dbReference type="InterPro" id="IPR003105">
    <property type="entry name" value="SRA_YDG"/>
</dbReference>
<feature type="compositionally biased region" description="Basic residues" evidence="3">
    <location>
        <begin position="128"/>
        <end position="139"/>
    </location>
</feature>
<dbReference type="PROSITE" id="PS51015">
    <property type="entry name" value="YDG"/>
    <property type="match status" value="1"/>
</dbReference>
<proteinExistence type="predicted"/>
<feature type="region of interest" description="Disordered" evidence="3">
    <location>
        <begin position="72"/>
        <end position="169"/>
    </location>
</feature>
<dbReference type="InterPro" id="IPR036987">
    <property type="entry name" value="SRA-YDG_sf"/>
</dbReference>
<dbReference type="PANTHER" id="PTHR14140">
    <property type="entry name" value="E3 UBIQUITIN-PROTEIN LIGASE UHRF-RELATED"/>
    <property type="match status" value="1"/>
</dbReference>
<keyword evidence="6" id="KW-1185">Reference proteome</keyword>
<dbReference type="GO" id="GO:0044027">
    <property type="term" value="P:negative regulation of gene expression via chromosomal CpG island methylation"/>
    <property type="evidence" value="ECO:0007669"/>
    <property type="project" value="TreeGrafter"/>
</dbReference>
<evidence type="ECO:0000256" key="3">
    <source>
        <dbReference type="SAM" id="MobiDB-lite"/>
    </source>
</evidence>
<reference evidence="5" key="1">
    <citation type="journal article" date="2020" name="Stud. Mycol.">
        <title>101 Dothideomycetes genomes: a test case for predicting lifestyles and emergence of pathogens.</title>
        <authorList>
            <person name="Haridas S."/>
            <person name="Albert R."/>
            <person name="Binder M."/>
            <person name="Bloem J."/>
            <person name="Labutti K."/>
            <person name="Salamov A."/>
            <person name="Andreopoulos B."/>
            <person name="Baker S."/>
            <person name="Barry K."/>
            <person name="Bills G."/>
            <person name="Bluhm B."/>
            <person name="Cannon C."/>
            <person name="Castanera R."/>
            <person name="Culley D."/>
            <person name="Daum C."/>
            <person name="Ezra D."/>
            <person name="Gonzalez J."/>
            <person name="Henrissat B."/>
            <person name="Kuo A."/>
            <person name="Liang C."/>
            <person name="Lipzen A."/>
            <person name="Lutzoni F."/>
            <person name="Magnuson J."/>
            <person name="Mondo S."/>
            <person name="Nolan M."/>
            <person name="Ohm R."/>
            <person name="Pangilinan J."/>
            <person name="Park H.-J."/>
            <person name="Ramirez L."/>
            <person name="Alfaro M."/>
            <person name="Sun H."/>
            <person name="Tritt A."/>
            <person name="Yoshinaga Y."/>
            <person name="Zwiers L.-H."/>
            <person name="Turgeon B."/>
            <person name="Goodwin S."/>
            <person name="Spatafora J."/>
            <person name="Crous P."/>
            <person name="Grigoriev I."/>
        </authorList>
    </citation>
    <scope>NUCLEOTIDE SEQUENCE</scope>
    <source>
        <strain evidence="5">CBS 161.51</strain>
    </source>
</reference>
<dbReference type="PANTHER" id="PTHR14140:SF27">
    <property type="entry name" value="OS04G0289800 PROTEIN"/>
    <property type="match status" value="1"/>
</dbReference>
<gene>
    <name evidence="5" type="ORF">EJ02DRAFT_452252</name>
</gene>
<evidence type="ECO:0000256" key="1">
    <source>
        <dbReference type="ARBA" id="ARBA00023242"/>
    </source>
</evidence>
<dbReference type="Proteomes" id="UP000800038">
    <property type="component" value="Unassembled WGS sequence"/>
</dbReference>
<dbReference type="AlphaFoldDB" id="A0A6A5T1R4"/>
<evidence type="ECO:0000256" key="2">
    <source>
        <dbReference type="PROSITE-ProRule" id="PRU00358"/>
    </source>
</evidence>